<protein>
    <submittedName>
        <fullName evidence="1">Uncharacterized protein</fullName>
    </submittedName>
</protein>
<comment type="caution">
    <text evidence="1">The sequence shown here is derived from an EMBL/GenBank/DDBJ whole genome shotgun (WGS) entry which is preliminary data.</text>
</comment>
<proteinExistence type="predicted"/>
<evidence type="ECO:0000313" key="2">
    <source>
        <dbReference type="Proteomes" id="UP001057402"/>
    </source>
</evidence>
<name>A0ACB9N208_9MYRT</name>
<sequence>MDLSSSIFNLPLHPQPQPPPAEQPVPPSIPPVPAAGTPGKRRRGRPKKLLPLKVDGGEAARAALPPGISAADATLVSLGLVEEPLPVAAEVLPGKKGRGRPKKNGPVNGLGVGKPAGSRPGKRGRPKKSATAENGGVDSAAAGVKRGRGRPKRISEGNGAAEGAVQGLVVKKLGRGRLRVKSTGMKAVGYSGRKRGRPRKMENAGGGGGGGALVVAGKKRGRPPGRKNSGRPVGRPRKNPQAGSSRQLTFGTFIEEDVLRKFEYVQMKIKDAVGTLRPLCGHSIAAADAIEQLEGLASMDFSTVPLATVAADPQAAAAATAPPAN</sequence>
<evidence type="ECO:0000313" key="1">
    <source>
        <dbReference type="EMBL" id="KAI4330003.1"/>
    </source>
</evidence>
<reference evidence="2" key="1">
    <citation type="journal article" date="2023" name="Front. Plant Sci.">
        <title>Chromosomal-level genome assembly of Melastoma candidum provides insights into trichome evolution.</title>
        <authorList>
            <person name="Zhong Y."/>
            <person name="Wu W."/>
            <person name="Sun C."/>
            <person name="Zou P."/>
            <person name="Liu Y."/>
            <person name="Dai S."/>
            <person name="Zhou R."/>
        </authorList>
    </citation>
    <scope>NUCLEOTIDE SEQUENCE [LARGE SCALE GENOMIC DNA]</scope>
</reference>
<organism evidence="1 2">
    <name type="scientific">Melastoma candidum</name>
    <dbReference type="NCBI Taxonomy" id="119954"/>
    <lineage>
        <taxon>Eukaryota</taxon>
        <taxon>Viridiplantae</taxon>
        <taxon>Streptophyta</taxon>
        <taxon>Embryophyta</taxon>
        <taxon>Tracheophyta</taxon>
        <taxon>Spermatophyta</taxon>
        <taxon>Magnoliopsida</taxon>
        <taxon>eudicotyledons</taxon>
        <taxon>Gunneridae</taxon>
        <taxon>Pentapetalae</taxon>
        <taxon>rosids</taxon>
        <taxon>malvids</taxon>
        <taxon>Myrtales</taxon>
        <taxon>Melastomataceae</taxon>
        <taxon>Melastomatoideae</taxon>
        <taxon>Melastomateae</taxon>
        <taxon>Melastoma</taxon>
    </lineage>
</organism>
<dbReference type="EMBL" id="CM042887">
    <property type="protein sequence ID" value="KAI4330003.1"/>
    <property type="molecule type" value="Genomic_DNA"/>
</dbReference>
<dbReference type="Proteomes" id="UP001057402">
    <property type="component" value="Chromosome 8"/>
</dbReference>
<gene>
    <name evidence="1" type="ORF">MLD38_028317</name>
</gene>
<accession>A0ACB9N208</accession>
<keyword evidence="2" id="KW-1185">Reference proteome</keyword>